<dbReference type="RefSeq" id="WP_226385473.1">
    <property type="nucleotide sequence ID" value="NZ_JADCKA010000009.1"/>
</dbReference>
<name>A0ABR9QY55_9FIRM</name>
<dbReference type="Proteomes" id="UP001516588">
    <property type="component" value="Unassembled WGS sequence"/>
</dbReference>
<reference evidence="1 2" key="1">
    <citation type="submission" date="2020-10" db="EMBL/GenBank/DDBJ databases">
        <title>ChiBAC.</title>
        <authorList>
            <person name="Zenner C."/>
            <person name="Hitch T.C.A."/>
            <person name="Clavel T."/>
        </authorList>
    </citation>
    <scope>NUCLEOTIDE SEQUENCE [LARGE SCALE GENOMIC DNA]</scope>
    <source>
        <strain evidence="1 2">DSM 108706</strain>
    </source>
</reference>
<evidence type="ECO:0000313" key="1">
    <source>
        <dbReference type="EMBL" id="MBE5035825.1"/>
    </source>
</evidence>
<sequence length="130" mass="15386">MAPLKNARHEKYVQNLISGMSQRQAYRDAFPASKKWKDNVVDNRASELFSGKVLVRYQEIQEEQKEKALMTRWEKRKMLADIARDPKVSTADRMRAIDTDNKMENEYVNRVEVSKPIDDTIKELEEYFNE</sequence>
<dbReference type="EMBL" id="JADCKA010000009">
    <property type="protein sequence ID" value="MBE5035825.1"/>
    <property type="molecule type" value="Genomic_DNA"/>
</dbReference>
<proteinExistence type="predicted"/>
<gene>
    <name evidence="1" type="ORF">INF20_06000</name>
</gene>
<accession>A0ABR9QY55</accession>
<protein>
    <submittedName>
        <fullName evidence="1">Terminase</fullName>
    </submittedName>
</protein>
<evidence type="ECO:0000313" key="2">
    <source>
        <dbReference type="Proteomes" id="UP001516588"/>
    </source>
</evidence>
<keyword evidence="2" id="KW-1185">Reference proteome</keyword>
<comment type="caution">
    <text evidence="1">The sequence shown here is derived from an EMBL/GenBank/DDBJ whole genome shotgun (WGS) entry which is preliminary data.</text>
</comment>
<organism evidence="1 2">
    <name type="scientific">Gallibacter intestinalis</name>
    <dbReference type="NCBI Taxonomy" id="2779356"/>
    <lineage>
        <taxon>Bacteria</taxon>
        <taxon>Bacillati</taxon>
        <taxon>Bacillota</taxon>
        <taxon>Clostridia</taxon>
        <taxon>Eubacteriales</taxon>
        <taxon>Eubacteriaceae</taxon>
        <taxon>Gallibacter</taxon>
    </lineage>
</organism>